<comment type="caution">
    <text evidence="1">The sequence shown here is derived from an EMBL/GenBank/DDBJ whole genome shotgun (WGS) entry which is preliminary data.</text>
</comment>
<dbReference type="EMBL" id="SRYB01000007">
    <property type="protein sequence ID" value="TGY79321.1"/>
    <property type="molecule type" value="Genomic_DNA"/>
</dbReference>
<accession>A0AC61RFC8</accession>
<name>A0AC61RFC8_9BACT</name>
<keyword evidence="2" id="KW-1185">Reference proteome</keyword>
<evidence type="ECO:0000313" key="1">
    <source>
        <dbReference type="EMBL" id="TGY79321.1"/>
    </source>
</evidence>
<protein>
    <submittedName>
        <fullName evidence="1">Uncharacterized protein</fullName>
    </submittedName>
</protein>
<proteinExistence type="predicted"/>
<sequence length="221" mass="24713">MTTAAITAAFSSVADAQEDYRFDVGGGIGMTGYLGDANTSNLWSSPSWDMEILFRYIVNPRWALKTNFYTGGLSGDSSKMTNVFPDGNTYKFTTNFYEFGEMAEFNFFNYGMGESYRQLKRISPYITAGVGVTMWSTGGKTSGAFTLPFGIGVKYKPSRRLNLGLEFLMKKTFSDRLDGSSLDDPMGIESSFIKNTDWYSTLTFTVSYEFSKRCAVCNYKD</sequence>
<dbReference type="Proteomes" id="UP000306319">
    <property type="component" value="Unassembled WGS sequence"/>
</dbReference>
<reference evidence="1" key="1">
    <citation type="submission" date="2019-04" db="EMBL/GenBank/DDBJ databases">
        <title>Microbes associate with the intestines of laboratory mice.</title>
        <authorList>
            <person name="Navarre W."/>
            <person name="Wong E."/>
            <person name="Huang K."/>
            <person name="Tropini C."/>
            <person name="Ng K."/>
            <person name="Yu B."/>
        </authorList>
    </citation>
    <scope>NUCLEOTIDE SEQUENCE</scope>
    <source>
        <strain evidence="1">NM04_E33</strain>
    </source>
</reference>
<gene>
    <name evidence="1" type="ORF">E5331_06520</name>
</gene>
<organism evidence="1 2">
    <name type="scientific">Lepagella muris</name>
    <dbReference type="NCBI Taxonomy" id="3032870"/>
    <lineage>
        <taxon>Bacteria</taxon>
        <taxon>Pseudomonadati</taxon>
        <taxon>Bacteroidota</taxon>
        <taxon>Bacteroidia</taxon>
        <taxon>Bacteroidales</taxon>
        <taxon>Muribaculaceae</taxon>
        <taxon>Lepagella</taxon>
    </lineage>
</organism>
<evidence type="ECO:0000313" key="2">
    <source>
        <dbReference type="Proteomes" id="UP000306319"/>
    </source>
</evidence>